<comment type="caution">
    <text evidence="2">The sequence shown here is derived from an EMBL/GenBank/DDBJ whole genome shotgun (WGS) entry which is preliminary data.</text>
</comment>
<keyword evidence="1" id="KW-1133">Transmembrane helix</keyword>
<keyword evidence="1" id="KW-0472">Membrane</keyword>
<protein>
    <submittedName>
        <fullName evidence="2">Uncharacterized protein</fullName>
    </submittedName>
</protein>
<dbReference type="RefSeq" id="WP_080918676.1">
    <property type="nucleotide sequence ID" value="NZ_MDET01000006.1"/>
</dbReference>
<organism evidence="2 3">
    <name type="scientific">Manganibacter manganicus</name>
    <dbReference type="NCBI Taxonomy" id="1873176"/>
    <lineage>
        <taxon>Bacteria</taxon>
        <taxon>Pseudomonadati</taxon>
        <taxon>Pseudomonadota</taxon>
        <taxon>Alphaproteobacteria</taxon>
        <taxon>Hyphomicrobiales</taxon>
        <taxon>Phyllobacteriaceae</taxon>
        <taxon>Manganibacter</taxon>
    </lineage>
</organism>
<proteinExistence type="predicted"/>
<keyword evidence="3" id="KW-1185">Reference proteome</keyword>
<gene>
    <name evidence="2" type="ORF">BFN67_13680</name>
</gene>
<feature type="transmembrane region" description="Helical" evidence="1">
    <location>
        <begin position="61"/>
        <end position="80"/>
    </location>
</feature>
<reference evidence="2 3" key="1">
    <citation type="journal article" date="2016" name="Int. J. Syst. Evol. Microbiol.">
        <title>Pseudaminobacter manganicus sp. nov., isolated from sludge of a manganese mine.</title>
        <authorList>
            <person name="Li J."/>
            <person name="Huang J."/>
            <person name="Liao S."/>
            <person name="Wang G."/>
        </authorList>
    </citation>
    <scope>NUCLEOTIDE SEQUENCE [LARGE SCALE GENOMIC DNA]</scope>
    <source>
        <strain evidence="2 3">JH-7</strain>
    </source>
</reference>
<keyword evidence="1" id="KW-0812">Transmembrane</keyword>
<dbReference type="OrthoDB" id="5685920at2"/>
<dbReference type="Proteomes" id="UP000191905">
    <property type="component" value="Unassembled WGS sequence"/>
</dbReference>
<evidence type="ECO:0000256" key="1">
    <source>
        <dbReference type="SAM" id="Phobius"/>
    </source>
</evidence>
<accession>A0A1V8RU08</accession>
<name>A0A1V8RU08_9HYPH</name>
<evidence type="ECO:0000313" key="2">
    <source>
        <dbReference type="EMBL" id="OQM76672.1"/>
    </source>
</evidence>
<dbReference type="AlphaFoldDB" id="A0A1V8RU08"/>
<evidence type="ECO:0000313" key="3">
    <source>
        <dbReference type="Proteomes" id="UP000191905"/>
    </source>
</evidence>
<sequence>MATVKQYLYSYISDGIEHSLKIWASCETEAEEKLRALPWEPGNGPVTFQQDKARHETTPDASLLVLLILAVGLSMMFHYAEADMRRTASAGDLKHLSHLLRPHKPYHRA</sequence>
<dbReference type="EMBL" id="MDET01000006">
    <property type="protein sequence ID" value="OQM76672.1"/>
    <property type="molecule type" value="Genomic_DNA"/>
</dbReference>